<evidence type="ECO:0000313" key="1">
    <source>
        <dbReference type="Proteomes" id="UP000095280"/>
    </source>
</evidence>
<name>A0A1I8FAN4_9PLAT</name>
<dbReference type="WBParaSite" id="maker-unitig_27171-snap-gene-0.2-mRNA-1">
    <property type="protein sequence ID" value="maker-unitig_27171-snap-gene-0.2-mRNA-1"/>
    <property type="gene ID" value="maker-unitig_27171-snap-gene-0.2"/>
</dbReference>
<dbReference type="Proteomes" id="UP000095280">
    <property type="component" value="Unplaced"/>
</dbReference>
<dbReference type="AlphaFoldDB" id="A0A1I8FAN4"/>
<protein>
    <submittedName>
        <fullName evidence="2">Uncharacterized protein</fullName>
    </submittedName>
</protein>
<reference evidence="2" key="1">
    <citation type="submission" date="2016-11" db="UniProtKB">
        <authorList>
            <consortium name="WormBaseParasite"/>
        </authorList>
    </citation>
    <scope>IDENTIFICATION</scope>
</reference>
<organism evidence="1 2">
    <name type="scientific">Macrostomum lignano</name>
    <dbReference type="NCBI Taxonomy" id="282301"/>
    <lineage>
        <taxon>Eukaryota</taxon>
        <taxon>Metazoa</taxon>
        <taxon>Spiralia</taxon>
        <taxon>Lophotrochozoa</taxon>
        <taxon>Platyhelminthes</taxon>
        <taxon>Rhabditophora</taxon>
        <taxon>Macrostomorpha</taxon>
        <taxon>Macrostomida</taxon>
        <taxon>Macrostomidae</taxon>
        <taxon>Macrostomum</taxon>
    </lineage>
</organism>
<accession>A0A1I8FAN4</accession>
<sequence length="16" mass="1726">MQASERPPVLLPTAIC</sequence>
<proteinExistence type="predicted"/>
<evidence type="ECO:0000313" key="2">
    <source>
        <dbReference type="WBParaSite" id="maker-unitig_27171-snap-gene-0.2-mRNA-1"/>
    </source>
</evidence>
<keyword evidence="1" id="KW-1185">Reference proteome</keyword>